<evidence type="ECO:0000256" key="1">
    <source>
        <dbReference type="ARBA" id="ARBA00004604"/>
    </source>
</evidence>
<dbReference type="InterPro" id="IPR034138">
    <property type="entry name" value="NOP8_RRM"/>
</dbReference>
<organism evidence="8">
    <name type="scientific">Entamoeba dispar (strain ATCC PRA-260 / SAW760)</name>
    <dbReference type="NCBI Taxonomy" id="370354"/>
    <lineage>
        <taxon>Eukaryota</taxon>
        <taxon>Amoebozoa</taxon>
        <taxon>Evosea</taxon>
        <taxon>Archamoebae</taxon>
        <taxon>Mastigamoebida</taxon>
        <taxon>Entamoebidae</taxon>
        <taxon>Entamoeba</taxon>
    </lineage>
</organism>
<name>B0EN79_ENTDS</name>
<evidence type="ECO:0000259" key="6">
    <source>
        <dbReference type="PROSITE" id="PS50102"/>
    </source>
</evidence>
<dbReference type="RefSeq" id="XP_001739600.1">
    <property type="nucleotide sequence ID" value="XM_001739548.1"/>
</dbReference>
<comment type="subcellular location">
    <subcellularLocation>
        <location evidence="1">Nucleus</location>
        <location evidence="1">Nucleolus</location>
    </subcellularLocation>
</comment>
<reference evidence="8" key="1">
    <citation type="submission" date="2007-12" db="EMBL/GenBank/DDBJ databases">
        <title>Annotation of Entamoeba dispar SAW760.</title>
        <authorList>
            <person name="Lorenzi H."/>
            <person name="Inman J."/>
            <person name="Schobel S."/>
            <person name="Amedeo P."/>
            <person name="Caler E."/>
        </authorList>
    </citation>
    <scope>NUCLEOTIDE SEQUENCE [LARGE SCALE GENOMIC DNA]</scope>
    <source>
        <strain evidence="8">ATCC PRA-260 / SAW760</strain>
    </source>
</reference>
<dbReference type="PROSITE" id="PS50102">
    <property type="entry name" value="RRM"/>
    <property type="match status" value="1"/>
</dbReference>
<dbReference type="InterPro" id="IPR035979">
    <property type="entry name" value="RBD_domain_sf"/>
</dbReference>
<dbReference type="AlphaFoldDB" id="B0EN79"/>
<evidence type="ECO:0000313" key="8">
    <source>
        <dbReference type="Proteomes" id="UP000008076"/>
    </source>
</evidence>
<dbReference type="InterPro" id="IPR012677">
    <property type="entry name" value="Nucleotide-bd_a/b_plait_sf"/>
</dbReference>
<dbReference type="SMART" id="SM00360">
    <property type="entry name" value="RRM"/>
    <property type="match status" value="1"/>
</dbReference>
<dbReference type="KEGG" id="edi:EDI_139460"/>
<sequence length="178" mass="20986">MPKQHKSISSSSSLSLKEKAAKFKPIKDEIKNKSIHQTPSKENLIDLPLTKRLFVGGIDKSITEQQIKERFINYGKVLSIQIINKPWKNSLFAYVELKAKNELLLHQCLSTLNMLTWKGLKFRVEYANPNILDKYKQERTQLHLDRKIKIKERQEEKIRKRKKIKACKIIIDKGFYKH</sequence>
<dbReference type="VEuPathDB" id="AmoebaDB:EDI_139460"/>
<dbReference type="OMA" id="INKPWKN"/>
<dbReference type="PANTHER" id="PTHR48029:SF1">
    <property type="entry name" value="NUCLEOLAR PROTEIN 8"/>
    <property type="match status" value="1"/>
</dbReference>
<feature type="domain" description="RRM" evidence="6">
    <location>
        <begin position="51"/>
        <end position="129"/>
    </location>
</feature>
<dbReference type="Gene3D" id="3.30.70.330">
    <property type="match status" value="1"/>
</dbReference>
<keyword evidence="8" id="KW-1185">Reference proteome</keyword>
<dbReference type="EMBL" id="DS550064">
    <property type="protein sequence ID" value="EDR24023.1"/>
    <property type="molecule type" value="Genomic_DNA"/>
</dbReference>
<dbReference type="Pfam" id="PF00076">
    <property type="entry name" value="RRM_1"/>
    <property type="match status" value="1"/>
</dbReference>
<dbReference type="GO" id="GO:0005730">
    <property type="term" value="C:nucleolus"/>
    <property type="evidence" value="ECO:0007669"/>
    <property type="project" value="UniProtKB-SubCell"/>
</dbReference>
<evidence type="ECO:0000256" key="3">
    <source>
        <dbReference type="ARBA" id="ARBA00023242"/>
    </source>
</evidence>
<proteinExistence type="predicted"/>
<feature type="region of interest" description="Disordered" evidence="5">
    <location>
        <begin position="1"/>
        <end position="20"/>
    </location>
</feature>
<keyword evidence="2 4" id="KW-0694">RNA-binding</keyword>
<dbReference type="GeneID" id="5884738"/>
<dbReference type="GO" id="GO:0003723">
    <property type="term" value="F:RNA binding"/>
    <property type="evidence" value="ECO:0007669"/>
    <property type="project" value="UniProtKB-UniRule"/>
</dbReference>
<keyword evidence="3" id="KW-0539">Nucleus</keyword>
<dbReference type="OrthoDB" id="21643at2759"/>
<evidence type="ECO:0000256" key="2">
    <source>
        <dbReference type="ARBA" id="ARBA00022884"/>
    </source>
</evidence>
<dbReference type="eggNOG" id="ENOG502RBDA">
    <property type="taxonomic scope" value="Eukaryota"/>
</dbReference>
<dbReference type="PANTHER" id="PTHR48029">
    <property type="entry name" value="NUCLEOLAR PROTEIN 8"/>
    <property type="match status" value="1"/>
</dbReference>
<dbReference type="InterPro" id="IPR000504">
    <property type="entry name" value="RRM_dom"/>
</dbReference>
<accession>B0EN79</accession>
<evidence type="ECO:0000256" key="5">
    <source>
        <dbReference type="SAM" id="MobiDB-lite"/>
    </source>
</evidence>
<evidence type="ECO:0000313" key="7">
    <source>
        <dbReference type="EMBL" id="EDR24023.1"/>
    </source>
</evidence>
<dbReference type="SUPFAM" id="SSF54928">
    <property type="entry name" value="RNA-binding domain, RBD"/>
    <property type="match status" value="1"/>
</dbReference>
<dbReference type="Proteomes" id="UP000008076">
    <property type="component" value="Unassembled WGS sequence"/>
</dbReference>
<dbReference type="CDD" id="cd12226">
    <property type="entry name" value="RRM_NOL8"/>
    <property type="match status" value="1"/>
</dbReference>
<evidence type="ECO:0000256" key="4">
    <source>
        <dbReference type="PROSITE-ProRule" id="PRU00176"/>
    </source>
</evidence>
<gene>
    <name evidence="7" type="ORF">EDI_139460</name>
</gene>
<protein>
    <recommendedName>
        <fullName evidence="6">RRM domain-containing protein</fullName>
    </recommendedName>
</protein>